<keyword evidence="3" id="KW-1185">Reference proteome</keyword>
<feature type="compositionally biased region" description="Acidic residues" evidence="1">
    <location>
        <begin position="99"/>
        <end position="109"/>
    </location>
</feature>
<sequence>MEHLLQALSVRVSRIVEVDMTIASKAAALGPCGRRGQRTDNLQFGGPTGSRPGIRVQRSSMADVLRPQKLYPWPWGQSSILITAAEEERRRVNHWLDADLGEDNGDSDSDYVQSDSSDASTSDSDERMNDSTLDSDIGESELTYIRADAQTGWPSSPTPSLKALEEQADWDRKIVDLIKAEQDVAAAYDPDEVVSLITQLYKLLVTMGHWPEGSLRYPPHTDPPVNEELAVQLGYTPAAISIMRQLPYVSSNINGWYDDKYEIVARTRIADYTNDHHLKEGRRPYPYEYLDDCPDLDPWLLPLMLPKRYGWHVMLDTNLGAIRAYDSEGPPCETVEWRRHGEVPQDGWVKARWTEYRRAALVPAARYFEEVIYAYRSLSRLPVIKADYNDPNDNSFLSANEEREEQQTLLTLYHEWEEIVEKWRRVRAEHSK</sequence>
<dbReference type="EMBL" id="JACAZI010000017">
    <property type="protein sequence ID" value="KAF7341959.1"/>
    <property type="molecule type" value="Genomic_DNA"/>
</dbReference>
<dbReference type="OrthoDB" id="5343383at2759"/>
<accession>A0A8H6XKA2</accession>
<feature type="region of interest" description="Disordered" evidence="1">
    <location>
        <begin position="98"/>
        <end position="138"/>
    </location>
</feature>
<gene>
    <name evidence="2" type="ORF">MVEN_01782400</name>
</gene>
<evidence type="ECO:0000256" key="1">
    <source>
        <dbReference type="SAM" id="MobiDB-lite"/>
    </source>
</evidence>
<name>A0A8H6XKA2_9AGAR</name>
<evidence type="ECO:0000313" key="3">
    <source>
        <dbReference type="Proteomes" id="UP000620124"/>
    </source>
</evidence>
<evidence type="ECO:0000313" key="2">
    <source>
        <dbReference type="EMBL" id="KAF7341959.1"/>
    </source>
</evidence>
<dbReference type="Proteomes" id="UP000620124">
    <property type="component" value="Unassembled WGS sequence"/>
</dbReference>
<reference evidence="2" key="1">
    <citation type="submission" date="2020-05" db="EMBL/GenBank/DDBJ databases">
        <title>Mycena genomes resolve the evolution of fungal bioluminescence.</title>
        <authorList>
            <person name="Tsai I.J."/>
        </authorList>
    </citation>
    <scope>NUCLEOTIDE SEQUENCE</scope>
    <source>
        <strain evidence="2">CCC161011</strain>
    </source>
</reference>
<organism evidence="2 3">
    <name type="scientific">Mycena venus</name>
    <dbReference type="NCBI Taxonomy" id="2733690"/>
    <lineage>
        <taxon>Eukaryota</taxon>
        <taxon>Fungi</taxon>
        <taxon>Dikarya</taxon>
        <taxon>Basidiomycota</taxon>
        <taxon>Agaricomycotina</taxon>
        <taxon>Agaricomycetes</taxon>
        <taxon>Agaricomycetidae</taxon>
        <taxon>Agaricales</taxon>
        <taxon>Marasmiineae</taxon>
        <taxon>Mycenaceae</taxon>
        <taxon>Mycena</taxon>
    </lineage>
</organism>
<feature type="compositionally biased region" description="Low complexity" evidence="1">
    <location>
        <begin position="110"/>
        <end position="122"/>
    </location>
</feature>
<proteinExistence type="predicted"/>
<protein>
    <submittedName>
        <fullName evidence="2">Uncharacterized protein</fullName>
    </submittedName>
</protein>
<comment type="caution">
    <text evidence="2">The sequence shown here is derived from an EMBL/GenBank/DDBJ whole genome shotgun (WGS) entry which is preliminary data.</text>
</comment>
<dbReference type="AlphaFoldDB" id="A0A8H6XKA2"/>